<sequence length="223" mass="25112">MNSIYQRALGEEFDDLHPKMQRRFGFTSEDGVAAIGRGTMEYVRNGGLYTLPFLAVGATMHTMFPEESTAVPFTIRNYAYEDAYGRETVTWLRTFELPRERHFDAAMIYSEERDRIVDYLGKRHHLAVDVDVGVSDAGGIELTTGAQRLYAFGTGIDFPLVLSATANVHEWYDEAADSYRIAVRVTNPVVGLVFEYSGSFDVEWIDCETAPDEVRPVSPTRGE</sequence>
<accession>A0A1I6LD84</accession>
<dbReference type="InterPro" id="IPR025311">
    <property type="entry name" value="DUF4166"/>
</dbReference>
<evidence type="ECO:0000259" key="1">
    <source>
        <dbReference type="Pfam" id="PF13761"/>
    </source>
</evidence>
<name>A0A1I6LD84_9EURY</name>
<feature type="domain" description="DUF4166" evidence="1">
    <location>
        <begin position="16"/>
        <end position="200"/>
    </location>
</feature>
<dbReference type="OrthoDB" id="258618at2157"/>
<dbReference type="STRING" id="767519.SAMN05216559_2466"/>
<protein>
    <recommendedName>
        <fullName evidence="1">DUF4166 domain-containing protein</fullName>
    </recommendedName>
</protein>
<dbReference type="Pfam" id="PF13761">
    <property type="entry name" value="DUF4166"/>
    <property type="match status" value="1"/>
</dbReference>
<reference evidence="2 3" key="1">
    <citation type="submission" date="2016-10" db="EMBL/GenBank/DDBJ databases">
        <authorList>
            <person name="de Groot N.N."/>
        </authorList>
    </citation>
    <scope>NUCLEOTIDE SEQUENCE [LARGE SCALE GENOMIC DNA]</scope>
    <source>
        <strain evidence="2 3">CGMCC 1.10457</strain>
    </source>
</reference>
<dbReference type="EMBL" id="FOZK01000002">
    <property type="protein sequence ID" value="SFS01228.1"/>
    <property type="molecule type" value="Genomic_DNA"/>
</dbReference>
<proteinExistence type="predicted"/>
<keyword evidence="3" id="KW-1185">Reference proteome</keyword>
<evidence type="ECO:0000313" key="2">
    <source>
        <dbReference type="EMBL" id="SFS01228.1"/>
    </source>
</evidence>
<dbReference type="RefSeq" id="WP_089816802.1">
    <property type="nucleotide sequence ID" value="NZ_FOZK01000002.1"/>
</dbReference>
<evidence type="ECO:0000313" key="3">
    <source>
        <dbReference type="Proteomes" id="UP000199062"/>
    </source>
</evidence>
<dbReference type="Proteomes" id="UP000199062">
    <property type="component" value="Unassembled WGS sequence"/>
</dbReference>
<dbReference type="AlphaFoldDB" id="A0A1I6LD84"/>
<organism evidence="2 3">
    <name type="scientific">Halomicrobium zhouii</name>
    <dbReference type="NCBI Taxonomy" id="767519"/>
    <lineage>
        <taxon>Archaea</taxon>
        <taxon>Methanobacteriati</taxon>
        <taxon>Methanobacteriota</taxon>
        <taxon>Stenosarchaea group</taxon>
        <taxon>Halobacteria</taxon>
        <taxon>Halobacteriales</taxon>
        <taxon>Haloarculaceae</taxon>
        <taxon>Halomicrobium</taxon>
    </lineage>
</organism>
<gene>
    <name evidence="2" type="ORF">SAMN05216559_2466</name>
</gene>